<evidence type="ECO:0000313" key="2">
    <source>
        <dbReference type="EMBL" id="SDN07032.1"/>
    </source>
</evidence>
<dbReference type="Proteomes" id="UP000199063">
    <property type="component" value="Unassembled WGS sequence"/>
</dbReference>
<name>A0A1G9YD07_9ACTN</name>
<sequence>MIVHLGDCRVLHLSDEGNGAWGAMADADQLKIQTVLGAVAVLFEEKQATILTDGHSFALRRGASAGHRPVTSRALLSTESIASTPALRRRSRAARSAGTSRAATCTA</sequence>
<dbReference type="EMBL" id="FNHI01000018">
    <property type="protein sequence ID" value="SDN07032.1"/>
    <property type="molecule type" value="Genomic_DNA"/>
</dbReference>
<dbReference type="AlphaFoldDB" id="A0A1G9YD07"/>
<evidence type="ECO:0000256" key="1">
    <source>
        <dbReference type="SAM" id="MobiDB-lite"/>
    </source>
</evidence>
<feature type="compositionally biased region" description="Low complexity" evidence="1">
    <location>
        <begin position="94"/>
        <end position="107"/>
    </location>
</feature>
<keyword evidence="3" id="KW-1185">Reference proteome</keyword>
<gene>
    <name evidence="2" type="ORF">SAMN05444921_11884</name>
</gene>
<evidence type="ECO:0000313" key="3">
    <source>
        <dbReference type="Proteomes" id="UP000199063"/>
    </source>
</evidence>
<reference evidence="3" key="1">
    <citation type="submission" date="2016-10" db="EMBL/GenBank/DDBJ databases">
        <authorList>
            <person name="Varghese N."/>
            <person name="Submissions S."/>
        </authorList>
    </citation>
    <scope>NUCLEOTIDE SEQUENCE [LARGE SCALE GENOMIC DNA]</scope>
    <source>
        <strain evidence="3">CGMCC 4.7042</strain>
    </source>
</reference>
<dbReference type="STRING" id="1196353.SAMN05444921_11884"/>
<organism evidence="2 3">
    <name type="scientific">Streptomyces wuyuanensis</name>
    <dbReference type="NCBI Taxonomy" id="1196353"/>
    <lineage>
        <taxon>Bacteria</taxon>
        <taxon>Bacillati</taxon>
        <taxon>Actinomycetota</taxon>
        <taxon>Actinomycetes</taxon>
        <taxon>Kitasatosporales</taxon>
        <taxon>Streptomycetaceae</taxon>
        <taxon>Streptomyces</taxon>
    </lineage>
</organism>
<proteinExistence type="predicted"/>
<accession>A0A1G9YD07</accession>
<feature type="region of interest" description="Disordered" evidence="1">
    <location>
        <begin position="86"/>
        <end position="107"/>
    </location>
</feature>
<protein>
    <submittedName>
        <fullName evidence="2">Uncharacterized protein</fullName>
    </submittedName>
</protein>